<evidence type="ECO:0000313" key="11">
    <source>
        <dbReference type="EMBL" id="KAJ8769384.1"/>
    </source>
</evidence>
<evidence type="ECO:0000256" key="1">
    <source>
        <dbReference type="ARBA" id="ARBA00004613"/>
    </source>
</evidence>
<evidence type="ECO:0000256" key="7">
    <source>
        <dbReference type="ARBA" id="ARBA00022782"/>
    </source>
</evidence>
<comment type="function">
    <text evidence="9">Promotes plant cell differentiation, organogenesis and somatic embryogenesis as well as cell proliferation.</text>
</comment>
<keyword evidence="8 9" id="KW-0339">Growth factor</keyword>
<feature type="region of interest" description="Disordered" evidence="10">
    <location>
        <begin position="30"/>
        <end position="50"/>
    </location>
</feature>
<accession>A0AAV8TTI6</accession>
<evidence type="ECO:0000256" key="9">
    <source>
        <dbReference type="RuleBase" id="RU368031"/>
    </source>
</evidence>
<keyword evidence="12" id="KW-1185">Reference proteome</keyword>
<dbReference type="PANTHER" id="PTHR33285">
    <property type="entry name" value="PHYTOSULFOKINES 3"/>
    <property type="match status" value="1"/>
</dbReference>
<dbReference type="Proteomes" id="UP001159364">
    <property type="component" value="Linkage Group LG03"/>
</dbReference>
<name>A0AAV8TTI6_9ROSI</name>
<feature type="chain" id="PRO_5043100033" description="Phytosulfokine" evidence="9">
    <location>
        <begin position="24"/>
        <end position="83"/>
    </location>
</feature>
<keyword evidence="6 9" id="KW-0732">Signal</keyword>
<dbReference type="InterPro" id="IPR009438">
    <property type="entry name" value="Phytosulfokine"/>
</dbReference>
<evidence type="ECO:0000256" key="6">
    <source>
        <dbReference type="ARBA" id="ARBA00022729"/>
    </source>
</evidence>
<evidence type="ECO:0000256" key="4">
    <source>
        <dbReference type="ARBA" id="ARBA00022525"/>
    </source>
</evidence>
<keyword evidence="4 9" id="KW-0964">Secreted</keyword>
<comment type="PTM">
    <text evidence="9">Sulfation is important for activity and for the binding to a putative membrane receptor.</text>
</comment>
<dbReference type="GO" id="GO:0008283">
    <property type="term" value="P:cell population proliferation"/>
    <property type="evidence" value="ECO:0007669"/>
    <property type="project" value="UniProtKB-UniRule"/>
</dbReference>
<reference evidence="11 12" key="1">
    <citation type="submission" date="2021-09" db="EMBL/GenBank/DDBJ databases">
        <title>Genomic insights and catalytic innovation underlie evolution of tropane alkaloids biosynthesis.</title>
        <authorList>
            <person name="Wang Y.-J."/>
            <person name="Tian T."/>
            <person name="Huang J.-P."/>
            <person name="Huang S.-X."/>
        </authorList>
    </citation>
    <scope>NUCLEOTIDE SEQUENCE [LARGE SCALE GENOMIC DNA]</scope>
    <source>
        <strain evidence="11">KIB-2018</strain>
        <tissue evidence="11">Leaf</tissue>
    </source>
</reference>
<keyword evidence="5 9" id="KW-0765">Sulfation</keyword>
<dbReference type="Pfam" id="PF06404">
    <property type="entry name" value="PSK"/>
    <property type="match status" value="1"/>
</dbReference>
<dbReference type="AlphaFoldDB" id="A0AAV8TTI6"/>
<comment type="subcellular location">
    <subcellularLocation>
        <location evidence="1 9">Secreted</location>
    </subcellularLocation>
</comment>
<feature type="signal peptide" evidence="9">
    <location>
        <begin position="1"/>
        <end position="23"/>
    </location>
</feature>
<dbReference type="PANTHER" id="PTHR33285:SF55">
    <property type="entry name" value="PHYTOSULFOKINES 3"/>
    <property type="match status" value="1"/>
</dbReference>
<gene>
    <name evidence="11" type="ORF">K2173_002588</name>
</gene>
<proteinExistence type="inferred from homology"/>
<sequence>MSRLSFNACFCIALLLCFTLSQAARPEPAFYSDSNAKDQNQGVAETEVDESCEGVGEEECLMMRRTLAAHLDYVYTKGHNRRP</sequence>
<protein>
    <recommendedName>
        <fullName evidence="9">Phytosulfokine</fullName>
    </recommendedName>
    <component>
        <recommendedName>
            <fullName evidence="9">Phytosulfokine-alpha</fullName>
            <shortName evidence="9">PSK-alpha</shortName>
            <shortName evidence="9">Phytosulfokine-a</shortName>
        </recommendedName>
    </component>
    <component>
        <recommendedName>
            <fullName evidence="9">Phytosulfokine-beta</fullName>
            <shortName evidence="9">PSK-beta</shortName>
            <shortName evidence="9">Phytosulfokine-b</shortName>
        </recommendedName>
    </component>
</protein>
<keyword evidence="3 9" id="KW-0217">Developmental protein</keyword>
<dbReference type="GO" id="GO:0008083">
    <property type="term" value="F:growth factor activity"/>
    <property type="evidence" value="ECO:0007669"/>
    <property type="project" value="UniProtKB-UniRule"/>
</dbReference>
<evidence type="ECO:0000256" key="5">
    <source>
        <dbReference type="ARBA" id="ARBA00022641"/>
    </source>
</evidence>
<comment type="similarity">
    <text evidence="2 9">Belongs to the phytosulfokine family.</text>
</comment>
<comment type="PTM">
    <text evidence="9">PSK-alpha is produced by endopeptidase digestion. PSK-beta is produced from PSK-alpha by exopeptidase digestion.</text>
</comment>
<dbReference type="GO" id="GO:0005576">
    <property type="term" value="C:extracellular region"/>
    <property type="evidence" value="ECO:0007669"/>
    <property type="project" value="UniProtKB-SubCell"/>
</dbReference>
<evidence type="ECO:0000256" key="3">
    <source>
        <dbReference type="ARBA" id="ARBA00022473"/>
    </source>
</evidence>
<evidence type="ECO:0000256" key="10">
    <source>
        <dbReference type="SAM" id="MobiDB-lite"/>
    </source>
</evidence>
<dbReference type="GO" id="GO:0030154">
    <property type="term" value="P:cell differentiation"/>
    <property type="evidence" value="ECO:0007669"/>
    <property type="project" value="UniProtKB-UniRule"/>
</dbReference>
<feature type="compositionally biased region" description="Polar residues" evidence="10">
    <location>
        <begin position="32"/>
        <end position="43"/>
    </location>
</feature>
<evidence type="ECO:0000256" key="8">
    <source>
        <dbReference type="ARBA" id="ARBA00023030"/>
    </source>
</evidence>
<evidence type="ECO:0000313" key="12">
    <source>
        <dbReference type="Proteomes" id="UP001159364"/>
    </source>
</evidence>
<dbReference type="EMBL" id="JAIWQS010000003">
    <property type="protein sequence ID" value="KAJ8769384.1"/>
    <property type="molecule type" value="Genomic_DNA"/>
</dbReference>
<evidence type="ECO:0000256" key="2">
    <source>
        <dbReference type="ARBA" id="ARBA00010781"/>
    </source>
</evidence>
<keyword evidence="7 9" id="KW-0221">Differentiation</keyword>
<organism evidence="11 12">
    <name type="scientific">Erythroxylum novogranatense</name>
    <dbReference type="NCBI Taxonomy" id="1862640"/>
    <lineage>
        <taxon>Eukaryota</taxon>
        <taxon>Viridiplantae</taxon>
        <taxon>Streptophyta</taxon>
        <taxon>Embryophyta</taxon>
        <taxon>Tracheophyta</taxon>
        <taxon>Spermatophyta</taxon>
        <taxon>Magnoliopsida</taxon>
        <taxon>eudicotyledons</taxon>
        <taxon>Gunneridae</taxon>
        <taxon>Pentapetalae</taxon>
        <taxon>rosids</taxon>
        <taxon>fabids</taxon>
        <taxon>Malpighiales</taxon>
        <taxon>Erythroxylaceae</taxon>
        <taxon>Erythroxylum</taxon>
    </lineage>
</organism>
<comment type="caution">
    <text evidence="11">The sequence shown here is derived from an EMBL/GenBank/DDBJ whole genome shotgun (WGS) entry which is preliminary data.</text>
</comment>